<comment type="caution">
    <text evidence="15">The sequence shown here is derived from an EMBL/GenBank/DDBJ whole genome shotgun (WGS) entry which is preliminary data.</text>
</comment>
<dbReference type="RefSeq" id="WP_272418023.1">
    <property type="nucleotide sequence ID" value="NZ_JAGTJJ010000001.1"/>
</dbReference>
<dbReference type="InterPro" id="IPR003824">
    <property type="entry name" value="UppP"/>
</dbReference>
<comment type="similarity">
    <text evidence="2">Belongs to the UppP family.</text>
</comment>
<evidence type="ECO:0000256" key="6">
    <source>
        <dbReference type="ARBA" id="ARBA00022692"/>
    </source>
</evidence>
<evidence type="ECO:0000256" key="11">
    <source>
        <dbReference type="ARBA" id="ARBA00032707"/>
    </source>
</evidence>
<reference evidence="15 16" key="1">
    <citation type="submission" date="2021-04" db="EMBL/GenBank/DDBJ databases">
        <title>Genome analysis of Polyangium sp.</title>
        <authorList>
            <person name="Li Y."/>
            <person name="Wang J."/>
        </authorList>
    </citation>
    <scope>NUCLEOTIDE SEQUENCE [LARGE SCALE GENOMIC DNA]</scope>
    <source>
        <strain evidence="15 16">SDU14</strain>
    </source>
</reference>
<gene>
    <name evidence="15" type="ORF">KEG57_03475</name>
</gene>
<keyword evidence="7" id="KW-0378">Hydrolase</keyword>
<evidence type="ECO:0000256" key="13">
    <source>
        <dbReference type="ARBA" id="ARBA00047594"/>
    </source>
</evidence>
<evidence type="ECO:0000256" key="12">
    <source>
        <dbReference type="ARBA" id="ARBA00032932"/>
    </source>
</evidence>
<accession>A0A9X3X1A0</accession>
<feature type="transmembrane region" description="Helical" evidence="14">
    <location>
        <begin position="150"/>
        <end position="175"/>
    </location>
</feature>
<evidence type="ECO:0000256" key="10">
    <source>
        <dbReference type="ARBA" id="ARBA00023251"/>
    </source>
</evidence>
<evidence type="ECO:0000256" key="14">
    <source>
        <dbReference type="SAM" id="Phobius"/>
    </source>
</evidence>
<protein>
    <recommendedName>
        <fullName evidence="4">Undecaprenyl-diphosphatase</fullName>
        <ecNumber evidence="3">3.6.1.27</ecNumber>
    </recommendedName>
    <alternativeName>
        <fullName evidence="12">Bacitracin resistance protein</fullName>
    </alternativeName>
    <alternativeName>
        <fullName evidence="11">Undecaprenyl pyrophosphate phosphatase</fullName>
    </alternativeName>
</protein>
<feature type="transmembrane region" description="Helical" evidence="14">
    <location>
        <begin position="90"/>
        <end position="107"/>
    </location>
</feature>
<evidence type="ECO:0000256" key="3">
    <source>
        <dbReference type="ARBA" id="ARBA00012374"/>
    </source>
</evidence>
<keyword evidence="6 14" id="KW-0812">Transmembrane</keyword>
<proteinExistence type="inferred from homology"/>
<evidence type="ECO:0000313" key="16">
    <source>
        <dbReference type="Proteomes" id="UP001151081"/>
    </source>
</evidence>
<keyword evidence="9 14" id="KW-0472">Membrane</keyword>
<comment type="catalytic activity">
    <reaction evidence="13">
        <text>di-trans,octa-cis-undecaprenyl diphosphate + H2O = di-trans,octa-cis-undecaprenyl phosphate + phosphate + H(+)</text>
        <dbReference type="Rhea" id="RHEA:28094"/>
        <dbReference type="ChEBI" id="CHEBI:15377"/>
        <dbReference type="ChEBI" id="CHEBI:15378"/>
        <dbReference type="ChEBI" id="CHEBI:43474"/>
        <dbReference type="ChEBI" id="CHEBI:58405"/>
        <dbReference type="ChEBI" id="CHEBI:60392"/>
        <dbReference type="EC" id="3.6.1.27"/>
    </reaction>
</comment>
<evidence type="ECO:0000256" key="7">
    <source>
        <dbReference type="ARBA" id="ARBA00022801"/>
    </source>
</evidence>
<evidence type="ECO:0000256" key="9">
    <source>
        <dbReference type="ARBA" id="ARBA00023136"/>
    </source>
</evidence>
<dbReference type="PANTHER" id="PTHR30622:SF2">
    <property type="entry name" value="UNDECAPRENYL-DIPHOSPHATASE"/>
    <property type="match status" value="1"/>
</dbReference>
<dbReference type="GO" id="GO:0050380">
    <property type="term" value="F:undecaprenyl-diphosphatase activity"/>
    <property type="evidence" value="ECO:0007669"/>
    <property type="project" value="UniProtKB-EC"/>
</dbReference>
<feature type="transmembrane region" description="Helical" evidence="14">
    <location>
        <begin position="119"/>
        <end position="138"/>
    </location>
</feature>
<dbReference type="Proteomes" id="UP001151081">
    <property type="component" value="Unassembled WGS sequence"/>
</dbReference>
<keyword evidence="5" id="KW-1003">Cell membrane</keyword>
<feature type="transmembrane region" description="Helical" evidence="14">
    <location>
        <begin position="219"/>
        <end position="238"/>
    </location>
</feature>
<dbReference type="EMBL" id="JAGTJJ010000001">
    <property type="protein sequence ID" value="MDC3979546.1"/>
    <property type="molecule type" value="Genomic_DNA"/>
</dbReference>
<dbReference type="AlphaFoldDB" id="A0A9X3X1A0"/>
<evidence type="ECO:0000256" key="8">
    <source>
        <dbReference type="ARBA" id="ARBA00022989"/>
    </source>
</evidence>
<dbReference type="PANTHER" id="PTHR30622">
    <property type="entry name" value="UNDECAPRENYL-DIPHOSPHATASE"/>
    <property type="match status" value="1"/>
</dbReference>
<keyword evidence="16" id="KW-1185">Reference proteome</keyword>
<dbReference type="EC" id="3.6.1.27" evidence="3"/>
<dbReference type="GO" id="GO:0046677">
    <property type="term" value="P:response to antibiotic"/>
    <property type="evidence" value="ECO:0007669"/>
    <property type="project" value="UniProtKB-KW"/>
</dbReference>
<dbReference type="GO" id="GO:0005886">
    <property type="term" value="C:plasma membrane"/>
    <property type="evidence" value="ECO:0007669"/>
    <property type="project" value="UniProtKB-SubCell"/>
</dbReference>
<evidence type="ECO:0000256" key="2">
    <source>
        <dbReference type="ARBA" id="ARBA00010621"/>
    </source>
</evidence>
<evidence type="ECO:0000256" key="5">
    <source>
        <dbReference type="ARBA" id="ARBA00022475"/>
    </source>
</evidence>
<sequence>MLPLAEVVLLAGIQGLAEALPISRSGHDAVARLWLDPGRSAAALESILHVATASALLVGARRSLVAAVSEGLRAVARPSLVRSSPGAHDAAVLVVAAGTSLLARALAAPYVELWSGAPIAVGFGLVWTGLVVATMSLAPAGREEAPPLSLAALLGLVHGTGALPGGSDVGAALVITMWMGTKPERALDLAFALTGITLLASFVSGLFGMPEVPEMGAPAIGFGLLTAFLGATVAIGLARSLLEKHALARLAFWILPLGFATVSYGRSFGEVSAGEAPASPVMAVMSMDDKPCNPLLPSTP</sequence>
<keyword evidence="10" id="KW-0046">Antibiotic resistance</keyword>
<evidence type="ECO:0000313" key="15">
    <source>
        <dbReference type="EMBL" id="MDC3979546.1"/>
    </source>
</evidence>
<evidence type="ECO:0000256" key="4">
    <source>
        <dbReference type="ARBA" id="ARBA00021581"/>
    </source>
</evidence>
<dbReference type="Pfam" id="PF02673">
    <property type="entry name" value="BacA"/>
    <property type="match status" value="1"/>
</dbReference>
<comment type="subcellular location">
    <subcellularLocation>
        <location evidence="1">Cell membrane</location>
        <topology evidence="1">Multi-pass membrane protein</topology>
    </subcellularLocation>
</comment>
<feature type="transmembrane region" description="Helical" evidence="14">
    <location>
        <begin position="187"/>
        <end position="207"/>
    </location>
</feature>
<evidence type="ECO:0000256" key="1">
    <source>
        <dbReference type="ARBA" id="ARBA00004651"/>
    </source>
</evidence>
<keyword evidence="8 14" id="KW-1133">Transmembrane helix</keyword>
<name>A0A9X3X1A0_9BACT</name>
<organism evidence="15 16">
    <name type="scientific">Polyangium jinanense</name>
    <dbReference type="NCBI Taxonomy" id="2829994"/>
    <lineage>
        <taxon>Bacteria</taxon>
        <taxon>Pseudomonadati</taxon>
        <taxon>Myxococcota</taxon>
        <taxon>Polyangia</taxon>
        <taxon>Polyangiales</taxon>
        <taxon>Polyangiaceae</taxon>
        <taxon>Polyangium</taxon>
    </lineage>
</organism>